<protein>
    <submittedName>
        <fullName evidence="1">Uncharacterized protein</fullName>
    </submittedName>
</protein>
<evidence type="ECO:0000313" key="1">
    <source>
        <dbReference type="EMBL" id="EYC35543.1"/>
    </source>
</evidence>
<reference evidence="2" key="1">
    <citation type="journal article" date="2015" name="Nat. Genet.">
        <title>The genome and transcriptome of the zoonotic hookworm Ancylostoma ceylanicum identify infection-specific gene families.</title>
        <authorList>
            <person name="Schwarz E.M."/>
            <person name="Hu Y."/>
            <person name="Antoshechkin I."/>
            <person name="Miller M.M."/>
            <person name="Sternberg P.W."/>
            <person name="Aroian R.V."/>
        </authorList>
    </citation>
    <scope>NUCLEOTIDE SEQUENCE</scope>
    <source>
        <strain evidence="2">HY135</strain>
    </source>
</reference>
<dbReference type="EMBL" id="JARK01000631">
    <property type="protein sequence ID" value="EYC35543.1"/>
    <property type="molecule type" value="Genomic_DNA"/>
</dbReference>
<dbReference type="AlphaFoldDB" id="A0A016W999"/>
<organism evidence="1 2">
    <name type="scientific">Ancylostoma ceylanicum</name>
    <dbReference type="NCBI Taxonomy" id="53326"/>
    <lineage>
        <taxon>Eukaryota</taxon>
        <taxon>Metazoa</taxon>
        <taxon>Ecdysozoa</taxon>
        <taxon>Nematoda</taxon>
        <taxon>Chromadorea</taxon>
        <taxon>Rhabditida</taxon>
        <taxon>Rhabditina</taxon>
        <taxon>Rhabditomorpha</taxon>
        <taxon>Strongyloidea</taxon>
        <taxon>Ancylostomatidae</taxon>
        <taxon>Ancylostomatinae</taxon>
        <taxon>Ancylostoma</taxon>
    </lineage>
</organism>
<dbReference type="Proteomes" id="UP000024635">
    <property type="component" value="Unassembled WGS sequence"/>
</dbReference>
<sequence length="66" mass="7514">MREQPSLKRDGITDHLISALIPYPEQLDHSHCLEPKYELSIRTFSAFLESFSFMETLGSPDASIIC</sequence>
<evidence type="ECO:0000313" key="2">
    <source>
        <dbReference type="Proteomes" id="UP000024635"/>
    </source>
</evidence>
<proteinExistence type="predicted"/>
<keyword evidence="2" id="KW-1185">Reference proteome</keyword>
<name>A0A016W999_9BILA</name>
<accession>A0A016W999</accession>
<comment type="caution">
    <text evidence="1">The sequence shown here is derived from an EMBL/GenBank/DDBJ whole genome shotgun (WGS) entry which is preliminary data.</text>
</comment>
<gene>
    <name evidence="1" type="primary">Acey_s1031.g3444</name>
    <name evidence="1" type="ORF">Y032_1031g3444</name>
</gene>